<feature type="binding site" evidence="6">
    <location>
        <position position="279"/>
    </location>
    <ligand>
        <name>NAD(+)</name>
        <dbReference type="ChEBI" id="CHEBI:57540"/>
    </ligand>
</feature>
<accession>A0A5M4B181</accession>
<comment type="cofactor">
    <cofactor evidence="6">
        <name>FAD</name>
        <dbReference type="ChEBI" id="CHEBI:57692"/>
    </cofactor>
    <text evidence="6">Binds 1 FAD per subunit.</text>
</comment>
<dbReference type="Pfam" id="PF07992">
    <property type="entry name" value="Pyr_redox_2"/>
    <property type="match status" value="1"/>
</dbReference>
<dbReference type="RefSeq" id="WP_025864603.1">
    <property type="nucleotide sequence ID" value="NZ_BLAX01000001.1"/>
</dbReference>
<dbReference type="InterPro" id="IPR023753">
    <property type="entry name" value="FAD/NAD-binding_dom"/>
</dbReference>
<evidence type="ECO:0000259" key="8">
    <source>
        <dbReference type="Pfam" id="PF07992"/>
    </source>
</evidence>
<feature type="domain" description="Pyridine nucleotide-disulphide oxidoreductase dimerisation" evidence="7">
    <location>
        <begin position="358"/>
        <end position="466"/>
    </location>
</feature>
<dbReference type="PANTHER" id="PTHR22912:SF151">
    <property type="entry name" value="DIHYDROLIPOYL DEHYDROGENASE, MITOCHONDRIAL"/>
    <property type="match status" value="1"/>
</dbReference>
<dbReference type="SUPFAM" id="SSF55424">
    <property type="entry name" value="FAD/NAD-linked reductases, dimerisation (C-terminal) domain"/>
    <property type="match status" value="1"/>
</dbReference>
<evidence type="ECO:0000256" key="1">
    <source>
        <dbReference type="ARBA" id="ARBA00007532"/>
    </source>
</evidence>
<dbReference type="InterPro" id="IPR001100">
    <property type="entry name" value="Pyr_nuc-diS_OxRdtase"/>
</dbReference>
<keyword evidence="6" id="KW-0547">Nucleotide-binding</keyword>
<dbReference type="Gene3D" id="3.50.50.60">
    <property type="entry name" value="FAD/NAD(P)-binding domain"/>
    <property type="match status" value="2"/>
</dbReference>
<dbReference type="SUPFAM" id="SSF51905">
    <property type="entry name" value="FAD/NAD(P)-binding domain"/>
    <property type="match status" value="1"/>
</dbReference>
<dbReference type="Pfam" id="PF02852">
    <property type="entry name" value="Pyr_redox_dim"/>
    <property type="match status" value="1"/>
</dbReference>
<evidence type="ECO:0000256" key="6">
    <source>
        <dbReference type="PIRSR" id="PIRSR000350-3"/>
    </source>
</evidence>
<gene>
    <name evidence="9" type="ORF">PbJCM13498_27780</name>
</gene>
<comment type="caution">
    <text evidence="9">The sequence shown here is derived from an EMBL/GenBank/DDBJ whole genome shotgun (WGS) entry which is preliminary data.</text>
</comment>
<dbReference type="InterPro" id="IPR050151">
    <property type="entry name" value="Class-I_Pyr_Nuc-Dis_Oxidored"/>
</dbReference>
<dbReference type="GO" id="GO:0006103">
    <property type="term" value="P:2-oxoglutarate metabolic process"/>
    <property type="evidence" value="ECO:0007669"/>
    <property type="project" value="TreeGrafter"/>
</dbReference>
<comment type="similarity">
    <text evidence="1">Belongs to the class-I pyridine nucleotide-disulfide oxidoreductase family.</text>
</comment>
<feature type="binding site" evidence="6">
    <location>
        <position position="50"/>
    </location>
    <ligand>
        <name>FAD</name>
        <dbReference type="ChEBI" id="CHEBI:57692"/>
    </ligand>
</feature>
<evidence type="ECO:0000313" key="9">
    <source>
        <dbReference type="EMBL" id="GET33915.1"/>
    </source>
</evidence>
<dbReference type="InterPro" id="IPR036188">
    <property type="entry name" value="FAD/NAD-bd_sf"/>
</dbReference>
<evidence type="ECO:0000259" key="7">
    <source>
        <dbReference type="Pfam" id="PF02852"/>
    </source>
</evidence>
<dbReference type="InterPro" id="IPR004099">
    <property type="entry name" value="Pyr_nucl-diS_OxRdtase_dimer"/>
</dbReference>
<evidence type="ECO:0000256" key="2">
    <source>
        <dbReference type="ARBA" id="ARBA00022630"/>
    </source>
</evidence>
<dbReference type="GO" id="GO:0045252">
    <property type="term" value="C:oxoglutarate dehydrogenase complex"/>
    <property type="evidence" value="ECO:0007669"/>
    <property type="project" value="TreeGrafter"/>
</dbReference>
<dbReference type="GO" id="GO:0004148">
    <property type="term" value="F:dihydrolipoyl dehydrogenase (NADH) activity"/>
    <property type="evidence" value="ECO:0007669"/>
    <property type="project" value="TreeGrafter"/>
</dbReference>
<evidence type="ECO:0000256" key="3">
    <source>
        <dbReference type="ARBA" id="ARBA00022827"/>
    </source>
</evidence>
<dbReference type="AlphaFoldDB" id="A0A5M4B181"/>
<dbReference type="Proteomes" id="UP000391834">
    <property type="component" value="Unassembled WGS sequence"/>
</dbReference>
<feature type="domain" description="FAD/NAD(P)-binding" evidence="8">
    <location>
        <begin position="4"/>
        <end position="338"/>
    </location>
</feature>
<dbReference type="OrthoDB" id="9800167at2"/>
<keyword evidence="2" id="KW-0285">Flavoprotein</keyword>
<feature type="binding site" evidence="6">
    <location>
        <begin position="187"/>
        <end position="194"/>
    </location>
    <ligand>
        <name>NAD(+)</name>
        <dbReference type="ChEBI" id="CHEBI:57540"/>
    </ligand>
</feature>
<dbReference type="PANTHER" id="PTHR22912">
    <property type="entry name" value="DISULFIDE OXIDOREDUCTASE"/>
    <property type="match status" value="1"/>
</dbReference>
<proteinExistence type="inferred from homology"/>
<dbReference type="EMBL" id="BLAX01000001">
    <property type="protein sequence ID" value="GET33915.1"/>
    <property type="molecule type" value="Genomic_DNA"/>
</dbReference>
<dbReference type="PIRSF" id="PIRSF000350">
    <property type="entry name" value="Mercury_reductase_MerA"/>
    <property type="match status" value="1"/>
</dbReference>
<dbReference type="GO" id="GO:0050660">
    <property type="term" value="F:flavin adenine dinucleotide binding"/>
    <property type="evidence" value="ECO:0007669"/>
    <property type="project" value="TreeGrafter"/>
</dbReference>
<keyword evidence="10" id="KW-1185">Reference proteome</keyword>
<reference evidence="9 10" key="1">
    <citation type="submission" date="2019-10" db="EMBL/GenBank/DDBJ databases">
        <title>Prolixibacter strains distinguished by the presence of nitrate reductase genes were adept at nitrate-dependent anaerobic corrosion of metallic iron and carbon steel.</title>
        <authorList>
            <person name="Iino T."/>
            <person name="Shono N."/>
            <person name="Ito K."/>
            <person name="Nakamura R."/>
            <person name="Sueoka K."/>
            <person name="Harayama S."/>
            <person name="Ohkuma M."/>
        </authorList>
    </citation>
    <scope>NUCLEOTIDE SEQUENCE [LARGE SCALE GENOMIC DNA]</scope>
    <source>
        <strain evidence="9 10">JCM 13498</strain>
    </source>
</reference>
<dbReference type="PRINTS" id="PR00411">
    <property type="entry name" value="PNDRDTASEI"/>
</dbReference>
<feature type="active site" description="Proton acceptor" evidence="5">
    <location>
        <position position="457"/>
    </location>
</feature>
<dbReference type="Gene3D" id="3.30.390.30">
    <property type="match status" value="1"/>
</dbReference>
<keyword evidence="3 6" id="KW-0274">FAD</keyword>
<dbReference type="InterPro" id="IPR016156">
    <property type="entry name" value="FAD/NAD-linked_Rdtase_dimer_sf"/>
</dbReference>
<protein>
    <submittedName>
        <fullName evidence="9">Dihydrolipoyl dehydrogenase</fullName>
    </submittedName>
</protein>
<organism evidence="9 10">
    <name type="scientific">Prolixibacter bellariivorans</name>
    <dbReference type="NCBI Taxonomy" id="314319"/>
    <lineage>
        <taxon>Bacteria</taxon>
        <taxon>Pseudomonadati</taxon>
        <taxon>Bacteroidota</taxon>
        <taxon>Bacteroidia</taxon>
        <taxon>Marinilabiliales</taxon>
        <taxon>Prolixibacteraceae</taxon>
        <taxon>Prolixibacter</taxon>
    </lineage>
</organism>
<evidence type="ECO:0000313" key="10">
    <source>
        <dbReference type="Proteomes" id="UP000391834"/>
    </source>
</evidence>
<keyword evidence="4 6" id="KW-0520">NAD</keyword>
<feature type="binding site" evidence="6">
    <location>
        <position position="323"/>
    </location>
    <ligand>
        <name>FAD</name>
        <dbReference type="ChEBI" id="CHEBI:57692"/>
    </ligand>
</feature>
<name>A0A5M4B181_9BACT</name>
<evidence type="ECO:0000256" key="5">
    <source>
        <dbReference type="PIRSR" id="PIRSR000350-2"/>
    </source>
</evidence>
<dbReference type="PRINTS" id="PR00368">
    <property type="entry name" value="FADPNR"/>
</dbReference>
<evidence type="ECO:0000256" key="4">
    <source>
        <dbReference type="ARBA" id="ARBA00023027"/>
    </source>
</evidence>
<sequence length="501" mass="55310">MEKYDLAVIGSGPGGFSAAVRALDFGKDVCLIEAGHVGGAGVMNGALTSKTMWELSHDYAVAAAVDRGYRASGLQVDFTKVKKSVLKAAKTKQYQILSQIETYSKKPGQKGSLTIKYGFASFKDRNTLEINPGKGEEKELIGADYIIIATGTHPRELPDLKVDQKRIINSDGILNLKKFPERMMIIGSGIIGCEFATIFSNFGHTEVHLLDRAHRVIPFADNDVSDFVSGNLQKNGVVIHHTANLRTVNKKKDYLEVVLDYEDGHSTVIEVDVVLVSIGREPNTKGLGLENVNIQTTPHGYLKVNEECATGDFEACNIFAAGDVTGHKALYCVAEEQGRFIVEAIFGELEYPTDYSHMPTLMFFKPELASVGVNEKILQEKKIPYRAAFYSNEMVNRTIAMRNTNGFVKVLVSDDGQDRILGMQAAGPQASAFIVSVSYLMNSESGMNEVLRSIHPHPSVTEGIQECFRVFNKRSIFKPEAFPDKIKSWAWKPLELKNEKS</sequence>